<sequence>MDKLASHPSIIYFLQDLIDVTLDLDTRYHERQEEKNHSQENATEASKSSSSNPRNFSRSRHKKKKVSIFHYSFLNKDQKLIASEKERCKEGLSAYCGGKHSIEACVKRPQNQKADFPSREHPE</sequence>
<feature type="compositionally biased region" description="Basic and acidic residues" evidence="1">
    <location>
        <begin position="29"/>
        <end position="38"/>
    </location>
</feature>
<dbReference type="Proteomes" id="UP000765509">
    <property type="component" value="Unassembled WGS sequence"/>
</dbReference>
<evidence type="ECO:0000256" key="1">
    <source>
        <dbReference type="SAM" id="MobiDB-lite"/>
    </source>
</evidence>
<name>A0A9Q3GFA8_9BASI</name>
<dbReference type="OrthoDB" id="5552562at2759"/>
<comment type="caution">
    <text evidence="2">The sequence shown here is derived from an EMBL/GenBank/DDBJ whole genome shotgun (WGS) entry which is preliminary data.</text>
</comment>
<reference evidence="2" key="1">
    <citation type="submission" date="2021-03" db="EMBL/GenBank/DDBJ databases">
        <title>Draft genome sequence of rust myrtle Austropuccinia psidii MF-1, a brazilian biotype.</title>
        <authorList>
            <person name="Quecine M.C."/>
            <person name="Pachon D.M.R."/>
            <person name="Bonatelli M.L."/>
            <person name="Correr F.H."/>
            <person name="Franceschini L.M."/>
            <person name="Leite T.F."/>
            <person name="Margarido G.R.A."/>
            <person name="Almeida C.A."/>
            <person name="Ferrarezi J.A."/>
            <person name="Labate C.A."/>
        </authorList>
    </citation>
    <scope>NUCLEOTIDE SEQUENCE</scope>
    <source>
        <strain evidence="2">MF-1</strain>
    </source>
</reference>
<organism evidence="2 3">
    <name type="scientific">Austropuccinia psidii MF-1</name>
    <dbReference type="NCBI Taxonomy" id="1389203"/>
    <lineage>
        <taxon>Eukaryota</taxon>
        <taxon>Fungi</taxon>
        <taxon>Dikarya</taxon>
        <taxon>Basidiomycota</taxon>
        <taxon>Pucciniomycotina</taxon>
        <taxon>Pucciniomycetes</taxon>
        <taxon>Pucciniales</taxon>
        <taxon>Sphaerophragmiaceae</taxon>
        <taxon>Austropuccinia</taxon>
    </lineage>
</organism>
<dbReference type="AlphaFoldDB" id="A0A9Q3GFA8"/>
<evidence type="ECO:0000313" key="2">
    <source>
        <dbReference type="EMBL" id="MBW0464202.1"/>
    </source>
</evidence>
<proteinExistence type="predicted"/>
<feature type="compositionally biased region" description="Low complexity" evidence="1">
    <location>
        <begin position="46"/>
        <end position="56"/>
    </location>
</feature>
<evidence type="ECO:0000313" key="3">
    <source>
        <dbReference type="Proteomes" id="UP000765509"/>
    </source>
</evidence>
<feature type="region of interest" description="Disordered" evidence="1">
    <location>
        <begin position="29"/>
        <end position="63"/>
    </location>
</feature>
<keyword evidence="3" id="KW-1185">Reference proteome</keyword>
<accession>A0A9Q3GFA8</accession>
<protein>
    <submittedName>
        <fullName evidence="2">Uncharacterized protein</fullName>
    </submittedName>
</protein>
<dbReference type="EMBL" id="AVOT02000721">
    <property type="protein sequence ID" value="MBW0464202.1"/>
    <property type="molecule type" value="Genomic_DNA"/>
</dbReference>
<gene>
    <name evidence="2" type="ORF">O181_003917</name>
</gene>